<gene>
    <name evidence="1" type="ORF">M9H77_22175</name>
</gene>
<comment type="caution">
    <text evidence="1">The sequence shown here is derived from an EMBL/GenBank/DDBJ whole genome shotgun (WGS) entry which is preliminary data.</text>
</comment>
<evidence type="ECO:0000313" key="2">
    <source>
        <dbReference type="Proteomes" id="UP001060085"/>
    </source>
</evidence>
<proteinExistence type="predicted"/>
<keyword evidence="2" id="KW-1185">Reference proteome</keyword>
<organism evidence="1 2">
    <name type="scientific">Catharanthus roseus</name>
    <name type="common">Madagascar periwinkle</name>
    <name type="synonym">Vinca rosea</name>
    <dbReference type="NCBI Taxonomy" id="4058"/>
    <lineage>
        <taxon>Eukaryota</taxon>
        <taxon>Viridiplantae</taxon>
        <taxon>Streptophyta</taxon>
        <taxon>Embryophyta</taxon>
        <taxon>Tracheophyta</taxon>
        <taxon>Spermatophyta</taxon>
        <taxon>Magnoliopsida</taxon>
        <taxon>eudicotyledons</taxon>
        <taxon>Gunneridae</taxon>
        <taxon>Pentapetalae</taxon>
        <taxon>asterids</taxon>
        <taxon>lamiids</taxon>
        <taxon>Gentianales</taxon>
        <taxon>Apocynaceae</taxon>
        <taxon>Rauvolfioideae</taxon>
        <taxon>Vinceae</taxon>
        <taxon>Catharanthinae</taxon>
        <taxon>Catharanthus</taxon>
    </lineage>
</organism>
<name>A0ACC0AS96_CATRO</name>
<protein>
    <submittedName>
        <fullName evidence="1">Uncharacterized protein</fullName>
    </submittedName>
</protein>
<accession>A0ACC0AS96</accession>
<sequence>MQSSNTDFPSPMLNVDLPGTAVVSDKPLNVNPIFVGLPLESSKKPRPLKDNFGPTLAEHAESNRLARDAKATWPGEGKLSSARLTLNILAFTKFLALIGCLQLITKLDVEAKEDTEIKAKKPLGRASKQKSAQAAIASSVEEKSYLQDEVAAFKASPNNVVLAARVDPINDYHPAKVQSMTIIPQK</sequence>
<dbReference type="Proteomes" id="UP001060085">
    <property type="component" value="Linkage Group LG05"/>
</dbReference>
<dbReference type="EMBL" id="CM044705">
    <property type="protein sequence ID" value="KAI5662852.1"/>
    <property type="molecule type" value="Genomic_DNA"/>
</dbReference>
<reference evidence="2" key="1">
    <citation type="journal article" date="2023" name="Nat. Plants">
        <title>Single-cell RNA sequencing provides a high-resolution roadmap for understanding the multicellular compartmentation of specialized metabolism.</title>
        <authorList>
            <person name="Sun S."/>
            <person name="Shen X."/>
            <person name="Li Y."/>
            <person name="Li Y."/>
            <person name="Wang S."/>
            <person name="Li R."/>
            <person name="Zhang H."/>
            <person name="Shen G."/>
            <person name="Guo B."/>
            <person name="Wei J."/>
            <person name="Xu J."/>
            <person name="St-Pierre B."/>
            <person name="Chen S."/>
            <person name="Sun C."/>
        </authorList>
    </citation>
    <scope>NUCLEOTIDE SEQUENCE [LARGE SCALE GENOMIC DNA]</scope>
</reference>
<evidence type="ECO:0000313" key="1">
    <source>
        <dbReference type="EMBL" id="KAI5662852.1"/>
    </source>
</evidence>